<dbReference type="SUPFAM" id="SSF53686">
    <property type="entry name" value="Tryptophan synthase beta subunit-like PLP-dependent enzymes"/>
    <property type="match status" value="1"/>
</dbReference>
<keyword evidence="4" id="KW-0663">Pyridoxal phosphate</keyword>
<dbReference type="Pfam" id="PF00291">
    <property type="entry name" value="PALP"/>
    <property type="match status" value="1"/>
</dbReference>
<comment type="caution">
    <text evidence="7">The sequence shown here is derived from an EMBL/GenBank/DDBJ whole genome shotgun (WGS) entry which is preliminary data.</text>
</comment>
<evidence type="ECO:0000313" key="8">
    <source>
        <dbReference type="Proteomes" id="UP000245055"/>
    </source>
</evidence>
<evidence type="ECO:0000313" key="7">
    <source>
        <dbReference type="EMBL" id="PWD72493.1"/>
    </source>
</evidence>
<comment type="cofactor">
    <cofactor evidence="1">
        <name>pyridoxal 5'-phosphate</name>
        <dbReference type="ChEBI" id="CHEBI:597326"/>
    </cofactor>
</comment>
<dbReference type="CDD" id="cd01561">
    <property type="entry name" value="CBS_like"/>
    <property type="match status" value="1"/>
</dbReference>
<dbReference type="GO" id="GO:0004124">
    <property type="term" value="F:cysteine synthase activity"/>
    <property type="evidence" value="ECO:0007669"/>
    <property type="project" value="UniProtKB-EC"/>
</dbReference>
<dbReference type="EC" id="2.5.1.47" evidence="3"/>
<protein>
    <recommendedName>
        <fullName evidence="3">cysteine synthase</fullName>
        <ecNumber evidence="3">2.5.1.47</ecNumber>
    </recommendedName>
</protein>
<evidence type="ECO:0000259" key="6">
    <source>
        <dbReference type="Pfam" id="PF00291"/>
    </source>
</evidence>
<feature type="domain" description="Tryptophan synthase beta chain-like PALP" evidence="6">
    <location>
        <begin position="5"/>
        <end position="292"/>
    </location>
</feature>
<evidence type="ECO:0000256" key="2">
    <source>
        <dbReference type="ARBA" id="ARBA00004962"/>
    </source>
</evidence>
<comment type="catalytic activity">
    <reaction evidence="5">
        <text>O-acetyl-L-serine + hydrogen sulfide = L-cysteine + acetate</text>
        <dbReference type="Rhea" id="RHEA:14829"/>
        <dbReference type="ChEBI" id="CHEBI:29919"/>
        <dbReference type="ChEBI" id="CHEBI:30089"/>
        <dbReference type="ChEBI" id="CHEBI:35235"/>
        <dbReference type="ChEBI" id="CHEBI:58340"/>
        <dbReference type="EC" id="2.5.1.47"/>
    </reaction>
</comment>
<dbReference type="Gene3D" id="3.40.50.1100">
    <property type="match status" value="2"/>
</dbReference>
<dbReference type="AlphaFoldDB" id="A0AAW4L8L6"/>
<name>A0AAW4L8L6_9GAMM</name>
<dbReference type="InterPro" id="IPR050214">
    <property type="entry name" value="Cys_Synth/Cystath_Beta-Synth"/>
</dbReference>
<dbReference type="InterPro" id="IPR036052">
    <property type="entry name" value="TrpB-like_PALP_sf"/>
</dbReference>
<evidence type="ECO:0000256" key="4">
    <source>
        <dbReference type="ARBA" id="ARBA00022898"/>
    </source>
</evidence>
<accession>A0AAW4L8L6</accession>
<gene>
    <name evidence="7" type="ORF">DF213_13050</name>
</gene>
<evidence type="ECO:0000256" key="5">
    <source>
        <dbReference type="ARBA" id="ARBA00047931"/>
    </source>
</evidence>
<comment type="pathway">
    <text evidence="2">Amino-acid biosynthesis; L-cysteine biosynthesis; L-cysteine from L-serine: step 2/2.</text>
</comment>
<dbReference type="Proteomes" id="UP000245055">
    <property type="component" value="Unassembled WGS sequence"/>
</dbReference>
<dbReference type="RefSeq" id="WP_024104615.1">
    <property type="nucleotide sequence ID" value="NZ_CP162003.1"/>
</dbReference>
<evidence type="ECO:0000256" key="3">
    <source>
        <dbReference type="ARBA" id="ARBA00012681"/>
    </source>
</evidence>
<sequence>MELNQVGNTKLVQLQNLEVNNNKLFAKCEFQNPTGSHKDRTFLHIINTLEQNGKIKPGMTLVDCSTGNGGAALAWIGKEKGYNIKIFMPEGMTQERIDQIKKYGAELVETPKTHFLNGSVEAARKYSESNGNTYYLNQAGTILNMEAWYECGNEIVRELTNKGITPDYFVCSIGTGGTFSGIAKVLKYSFPELKTVGIEVDKSAPVFSKRNGLKFDHKPHNLMGLGAGVLSENTDLALIDEIKVVDGNSAWKRMKSFIECEGLGIGPTCGSNLMISEELMNNVKNKVIVTLFFDSAWKYESRWDGVYPEYAN</sequence>
<dbReference type="InterPro" id="IPR001926">
    <property type="entry name" value="TrpB-like_PALP"/>
</dbReference>
<dbReference type="PANTHER" id="PTHR10314">
    <property type="entry name" value="CYSTATHIONINE BETA-SYNTHASE"/>
    <property type="match status" value="1"/>
</dbReference>
<organism evidence="7 8">
    <name type="scientific">Dickeya dianthicola</name>
    <dbReference type="NCBI Taxonomy" id="204039"/>
    <lineage>
        <taxon>Bacteria</taxon>
        <taxon>Pseudomonadati</taxon>
        <taxon>Pseudomonadota</taxon>
        <taxon>Gammaproteobacteria</taxon>
        <taxon>Enterobacterales</taxon>
        <taxon>Pectobacteriaceae</taxon>
        <taxon>Dickeya</taxon>
    </lineage>
</organism>
<evidence type="ECO:0000256" key="1">
    <source>
        <dbReference type="ARBA" id="ARBA00001933"/>
    </source>
</evidence>
<reference evidence="7 8" key="1">
    <citation type="submission" date="2018-05" db="EMBL/GenBank/DDBJ databases">
        <title>Genomic diversity of pathogens causing Blackleg of Potato in Pakistan.</title>
        <authorList>
            <person name="Sarfraz S."/>
            <person name="Riaz K."/>
            <person name="Oulghazi S."/>
            <person name="Cigna J."/>
            <person name="Sahi S.T."/>
            <person name="Khan S.H."/>
            <person name="Hameed A."/>
            <person name="Faure D."/>
        </authorList>
    </citation>
    <scope>NUCLEOTIDE SEQUENCE [LARGE SCALE GENOMIC DNA]</scope>
    <source>
        <strain evidence="7 8">SS70</strain>
    </source>
</reference>
<proteinExistence type="predicted"/>
<dbReference type="EMBL" id="QESZ01000018">
    <property type="protein sequence ID" value="PWD72493.1"/>
    <property type="molecule type" value="Genomic_DNA"/>
</dbReference>